<feature type="domain" description="HTH crp-type" evidence="4">
    <location>
        <begin position="158"/>
        <end position="224"/>
    </location>
</feature>
<sequence>MVAPDERGQAGHLQMTQPPIRNRLLQGLPAEDLACCLELLTRVTLKPRQVLHLRSMPIEYCYFMEEGLVAVMADLGDGKDVEAWLIGSEGLVGLPTVLGGIASPFRRVVAVGGIAWKISALNLSRLIDERQAVGDAMLRYVHAVTVQSAQSGACAKRHSLDQRLACWLLAAGNRLESRRLPLTHALLSRLIGARRSSVTVTLGRFEATGAVEQRRGEIVILDEPLLETIACNCYGIIKSAYETSLRAPAPRVPAVEPDA</sequence>
<dbReference type="Proteomes" id="UP000476332">
    <property type="component" value="Unassembled WGS sequence"/>
</dbReference>
<dbReference type="SUPFAM" id="SSF51206">
    <property type="entry name" value="cAMP-binding domain-like"/>
    <property type="match status" value="1"/>
</dbReference>
<keyword evidence="1" id="KW-0805">Transcription regulation</keyword>
<gene>
    <name evidence="5" type="ORF">GTW51_21725</name>
</gene>
<dbReference type="SUPFAM" id="SSF46785">
    <property type="entry name" value="Winged helix' DNA-binding domain"/>
    <property type="match status" value="1"/>
</dbReference>
<keyword evidence="6" id="KW-1185">Reference proteome</keyword>
<dbReference type="Gene3D" id="2.60.120.10">
    <property type="entry name" value="Jelly Rolls"/>
    <property type="match status" value="1"/>
</dbReference>
<dbReference type="InterPro" id="IPR050397">
    <property type="entry name" value="Env_Response_Regulators"/>
</dbReference>
<dbReference type="AlphaFoldDB" id="A0A6L9MNI1"/>
<dbReference type="GO" id="GO:0003700">
    <property type="term" value="F:DNA-binding transcription factor activity"/>
    <property type="evidence" value="ECO:0007669"/>
    <property type="project" value="TreeGrafter"/>
</dbReference>
<dbReference type="InterPro" id="IPR018490">
    <property type="entry name" value="cNMP-bd_dom_sf"/>
</dbReference>
<keyword evidence="2" id="KW-0238">DNA-binding</keyword>
<dbReference type="CDD" id="cd00038">
    <property type="entry name" value="CAP_ED"/>
    <property type="match status" value="1"/>
</dbReference>
<comment type="caution">
    <text evidence="5">The sequence shown here is derived from an EMBL/GenBank/DDBJ whole genome shotgun (WGS) entry which is preliminary data.</text>
</comment>
<dbReference type="PANTHER" id="PTHR24567:SF74">
    <property type="entry name" value="HTH-TYPE TRANSCRIPTIONAL REGULATOR ARCR"/>
    <property type="match status" value="1"/>
</dbReference>
<dbReference type="GO" id="GO:0005829">
    <property type="term" value="C:cytosol"/>
    <property type="evidence" value="ECO:0007669"/>
    <property type="project" value="TreeGrafter"/>
</dbReference>
<dbReference type="EMBL" id="JAAAMJ010000034">
    <property type="protein sequence ID" value="NDV89285.1"/>
    <property type="molecule type" value="Genomic_DNA"/>
</dbReference>
<accession>A0A6L9MNI1</accession>
<evidence type="ECO:0000256" key="3">
    <source>
        <dbReference type="ARBA" id="ARBA00023163"/>
    </source>
</evidence>
<reference evidence="5 6" key="1">
    <citation type="submission" date="2020-01" db="EMBL/GenBank/DDBJ databases">
        <title>Genomes of bacteria type strains.</title>
        <authorList>
            <person name="Chen J."/>
            <person name="Zhu S."/>
            <person name="Chen J."/>
        </authorList>
    </citation>
    <scope>NUCLEOTIDE SEQUENCE [LARGE SCALE GENOMIC DNA]</scope>
    <source>
        <strain evidence="5 6">KCTC 52919</strain>
    </source>
</reference>
<organism evidence="5 6">
    <name type="scientific">Aurantimonas aggregata</name>
    <dbReference type="NCBI Taxonomy" id="2047720"/>
    <lineage>
        <taxon>Bacteria</taxon>
        <taxon>Pseudomonadati</taxon>
        <taxon>Pseudomonadota</taxon>
        <taxon>Alphaproteobacteria</taxon>
        <taxon>Hyphomicrobiales</taxon>
        <taxon>Aurantimonadaceae</taxon>
        <taxon>Aurantimonas</taxon>
    </lineage>
</organism>
<evidence type="ECO:0000313" key="5">
    <source>
        <dbReference type="EMBL" id="NDV89285.1"/>
    </source>
</evidence>
<name>A0A6L9MNI1_9HYPH</name>
<dbReference type="InterPro" id="IPR012318">
    <property type="entry name" value="HTH_CRP"/>
</dbReference>
<dbReference type="RefSeq" id="WP_163046138.1">
    <property type="nucleotide sequence ID" value="NZ_JAAAMJ010000034.1"/>
</dbReference>
<dbReference type="Gene3D" id="1.10.10.10">
    <property type="entry name" value="Winged helix-like DNA-binding domain superfamily/Winged helix DNA-binding domain"/>
    <property type="match status" value="1"/>
</dbReference>
<dbReference type="InterPro" id="IPR000595">
    <property type="entry name" value="cNMP-bd_dom"/>
</dbReference>
<dbReference type="Pfam" id="PF13545">
    <property type="entry name" value="HTH_Crp_2"/>
    <property type="match status" value="1"/>
</dbReference>
<dbReference type="InterPro" id="IPR036390">
    <property type="entry name" value="WH_DNA-bd_sf"/>
</dbReference>
<dbReference type="SMART" id="SM00419">
    <property type="entry name" value="HTH_CRP"/>
    <property type="match status" value="1"/>
</dbReference>
<dbReference type="PANTHER" id="PTHR24567">
    <property type="entry name" value="CRP FAMILY TRANSCRIPTIONAL REGULATORY PROTEIN"/>
    <property type="match status" value="1"/>
</dbReference>
<dbReference type="InterPro" id="IPR014710">
    <property type="entry name" value="RmlC-like_jellyroll"/>
</dbReference>
<evidence type="ECO:0000313" key="6">
    <source>
        <dbReference type="Proteomes" id="UP000476332"/>
    </source>
</evidence>
<dbReference type="PROSITE" id="PS51063">
    <property type="entry name" value="HTH_CRP_2"/>
    <property type="match status" value="1"/>
</dbReference>
<dbReference type="InterPro" id="IPR036388">
    <property type="entry name" value="WH-like_DNA-bd_sf"/>
</dbReference>
<dbReference type="GO" id="GO:0003677">
    <property type="term" value="F:DNA binding"/>
    <property type="evidence" value="ECO:0007669"/>
    <property type="project" value="UniProtKB-KW"/>
</dbReference>
<evidence type="ECO:0000259" key="4">
    <source>
        <dbReference type="PROSITE" id="PS51063"/>
    </source>
</evidence>
<protein>
    <submittedName>
        <fullName evidence="5">Helix-turn-helix domain-containing protein</fullName>
    </submittedName>
</protein>
<evidence type="ECO:0000256" key="2">
    <source>
        <dbReference type="ARBA" id="ARBA00023125"/>
    </source>
</evidence>
<evidence type="ECO:0000256" key="1">
    <source>
        <dbReference type="ARBA" id="ARBA00023015"/>
    </source>
</evidence>
<proteinExistence type="predicted"/>
<keyword evidence="3" id="KW-0804">Transcription</keyword>